<dbReference type="Proteomes" id="UP001417504">
    <property type="component" value="Unassembled WGS sequence"/>
</dbReference>
<accession>A0AAP0PJV7</accession>
<dbReference type="EMBL" id="JBBNAE010000002">
    <property type="protein sequence ID" value="KAK9144070.1"/>
    <property type="molecule type" value="Genomic_DNA"/>
</dbReference>
<evidence type="ECO:0000313" key="2">
    <source>
        <dbReference type="Proteomes" id="UP001417504"/>
    </source>
</evidence>
<sequence length="214" mass="23709">MTSPSDSIFKTNSFLTHNAYSRTCFNSQLASHDDQQTKDTAAPKQSSTQGITHYQWGGTTQPQKPSLIFGHSNFIAQLVNDELSTFCVGAILILNRQKIIKETNSIDDLIKCLLNFLEHRGQLTFVCVNLELNFVSLFGARDNLLINTIFGKGFLSNLAWIDDVGSLQHLDKGEISFFLKGAGRGGDRSSTGDDVSTTIRGEILNHFVISYAWV</sequence>
<organism evidence="1 2">
    <name type="scientific">Stephania japonica</name>
    <dbReference type="NCBI Taxonomy" id="461633"/>
    <lineage>
        <taxon>Eukaryota</taxon>
        <taxon>Viridiplantae</taxon>
        <taxon>Streptophyta</taxon>
        <taxon>Embryophyta</taxon>
        <taxon>Tracheophyta</taxon>
        <taxon>Spermatophyta</taxon>
        <taxon>Magnoliopsida</taxon>
        <taxon>Ranunculales</taxon>
        <taxon>Menispermaceae</taxon>
        <taxon>Menispermoideae</taxon>
        <taxon>Cissampelideae</taxon>
        <taxon>Stephania</taxon>
    </lineage>
</organism>
<proteinExistence type="predicted"/>
<protein>
    <submittedName>
        <fullName evidence="1">Uncharacterized protein</fullName>
    </submittedName>
</protein>
<comment type="caution">
    <text evidence="1">The sequence shown here is derived from an EMBL/GenBank/DDBJ whole genome shotgun (WGS) entry which is preliminary data.</text>
</comment>
<keyword evidence="2" id="KW-1185">Reference proteome</keyword>
<reference evidence="1 2" key="1">
    <citation type="submission" date="2024-01" db="EMBL/GenBank/DDBJ databases">
        <title>Genome assemblies of Stephania.</title>
        <authorList>
            <person name="Yang L."/>
        </authorList>
    </citation>
    <scope>NUCLEOTIDE SEQUENCE [LARGE SCALE GENOMIC DNA]</scope>
    <source>
        <strain evidence="1">QJT</strain>
        <tissue evidence="1">Leaf</tissue>
    </source>
</reference>
<evidence type="ECO:0000313" key="1">
    <source>
        <dbReference type="EMBL" id="KAK9144070.1"/>
    </source>
</evidence>
<name>A0AAP0PJV7_9MAGN</name>
<dbReference type="AlphaFoldDB" id="A0AAP0PJV7"/>
<gene>
    <name evidence="1" type="ORF">Sjap_003973</name>
</gene>